<dbReference type="EMBL" id="BAAAYK010000038">
    <property type="protein sequence ID" value="GAA3365956.1"/>
    <property type="molecule type" value="Genomic_DNA"/>
</dbReference>
<keyword evidence="2" id="KW-0442">Lipid degradation</keyword>
<evidence type="ECO:0000256" key="3">
    <source>
        <dbReference type="SAM" id="MobiDB-lite"/>
    </source>
</evidence>
<keyword evidence="4" id="KW-1133">Transmembrane helix</keyword>
<dbReference type="Pfam" id="PF11856">
    <property type="entry name" value="DUF3376"/>
    <property type="match status" value="1"/>
</dbReference>
<feature type="transmembrane region" description="Helical" evidence="4">
    <location>
        <begin position="1001"/>
        <end position="1020"/>
    </location>
</feature>
<feature type="region of interest" description="Disordered" evidence="3">
    <location>
        <begin position="675"/>
        <end position="702"/>
    </location>
</feature>
<evidence type="ECO:0000313" key="7">
    <source>
        <dbReference type="Proteomes" id="UP001500483"/>
    </source>
</evidence>
<evidence type="ECO:0000259" key="5">
    <source>
        <dbReference type="PROSITE" id="PS51635"/>
    </source>
</evidence>
<comment type="caution">
    <text evidence="6">The sequence shown here is derived from an EMBL/GenBank/DDBJ whole genome shotgun (WGS) entry which is preliminary data.</text>
</comment>
<evidence type="ECO:0000256" key="4">
    <source>
        <dbReference type="SAM" id="Phobius"/>
    </source>
</evidence>
<feature type="domain" description="PNPLA" evidence="5">
    <location>
        <begin position="54"/>
        <end position="343"/>
    </location>
</feature>
<dbReference type="InterPro" id="IPR016035">
    <property type="entry name" value="Acyl_Trfase/lysoPLipase"/>
</dbReference>
<accession>A0ABP6S264</accession>
<feature type="transmembrane region" description="Helical" evidence="4">
    <location>
        <begin position="1082"/>
        <end position="1102"/>
    </location>
</feature>
<reference evidence="7" key="1">
    <citation type="journal article" date="2019" name="Int. J. Syst. Evol. Microbiol.">
        <title>The Global Catalogue of Microorganisms (GCM) 10K type strain sequencing project: providing services to taxonomists for standard genome sequencing and annotation.</title>
        <authorList>
            <consortium name="The Broad Institute Genomics Platform"/>
            <consortium name="The Broad Institute Genome Sequencing Center for Infectious Disease"/>
            <person name="Wu L."/>
            <person name="Ma J."/>
        </authorList>
    </citation>
    <scope>NUCLEOTIDE SEQUENCE [LARGE SCALE GENOMIC DNA]</scope>
    <source>
        <strain evidence="7">JCM 9687</strain>
    </source>
</reference>
<keyword evidence="7" id="KW-1185">Reference proteome</keyword>
<dbReference type="Proteomes" id="UP001500483">
    <property type="component" value="Unassembled WGS sequence"/>
</dbReference>
<evidence type="ECO:0000256" key="2">
    <source>
        <dbReference type="PROSITE-ProRule" id="PRU01161"/>
    </source>
</evidence>
<keyword evidence="1 2" id="KW-0443">Lipid metabolism</keyword>
<dbReference type="PROSITE" id="PS51635">
    <property type="entry name" value="PNPLA"/>
    <property type="match status" value="1"/>
</dbReference>
<organism evidence="6 7">
    <name type="scientific">Saccharopolyspora gregorii</name>
    <dbReference type="NCBI Taxonomy" id="33914"/>
    <lineage>
        <taxon>Bacteria</taxon>
        <taxon>Bacillati</taxon>
        <taxon>Actinomycetota</taxon>
        <taxon>Actinomycetes</taxon>
        <taxon>Pseudonocardiales</taxon>
        <taxon>Pseudonocardiaceae</taxon>
        <taxon>Saccharopolyspora</taxon>
    </lineage>
</organism>
<evidence type="ECO:0000256" key="1">
    <source>
        <dbReference type="ARBA" id="ARBA00023098"/>
    </source>
</evidence>
<keyword evidence="4" id="KW-0812">Transmembrane</keyword>
<dbReference type="Gene3D" id="3.40.1090.10">
    <property type="entry name" value="Cytosolic phospholipase A2 catalytic domain"/>
    <property type="match status" value="1"/>
</dbReference>
<feature type="region of interest" description="Disordered" evidence="3">
    <location>
        <begin position="1216"/>
        <end position="1250"/>
    </location>
</feature>
<feature type="region of interest" description="Disordered" evidence="3">
    <location>
        <begin position="86"/>
        <end position="111"/>
    </location>
</feature>
<name>A0ABP6S264_9PSEU</name>
<feature type="transmembrane region" description="Helical" evidence="4">
    <location>
        <begin position="973"/>
        <end position="994"/>
    </location>
</feature>
<dbReference type="InterPro" id="IPR019894">
    <property type="entry name" value="Patatin-related_protein"/>
</dbReference>
<dbReference type="NCBIfam" id="TIGR03607">
    <property type="entry name" value="patatin-like protein"/>
    <property type="match status" value="1"/>
</dbReference>
<keyword evidence="2" id="KW-0378">Hydrolase</keyword>
<dbReference type="InterPro" id="IPR024282">
    <property type="entry name" value="DUF3376"/>
</dbReference>
<feature type="active site" description="Proton acceptor" evidence="2">
    <location>
        <position position="330"/>
    </location>
</feature>
<protein>
    <recommendedName>
        <fullName evidence="5">PNPLA domain-containing protein</fullName>
    </recommendedName>
</protein>
<dbReference type="InterPro" id="IPR002641">
    <property type="entry name" value="PNPLA_dom"/>
</dbReference>
<gene>
    <name evidence="6" type="ORF">GCM10020366_67900</name>
</gene>
<feature type="transmembrane region" description="Helical" evidence="4">
    <location>
        <begin position="1188"/>
        <end position="1209"/>
    </location>
</feature>
<feature type="active site" description="Nucleophile" evidence="2">
    <location>
        <position position="136"/>
    </location>
</feature>
<feature type="compositionally biased region" description="Basic and acidic residues" evidence="3">
    <location>
        <begin position="15"/>
        <end position="39"/>
    </location>
</feature>
<feature type="transmembrane region" description="Helical" evidence="4">
    <location>
        <begin position="1138"/>
        <end position="1158"/>
    </location>
</feature>
<dbReference type="SUPFAM" id="SSF52151">
    <property type="entry name" value="FabD/lysophospholipase-like"/>
    <property type="match status" value="1"/>
</dbReference>
<feature type="compositionally biased region" description="Basic and acidic residues" evidence="3">
    <location>
        <begin position="86"/>
        <end position="106"/>
    </location>
</feature>
<feature type="region of interest" description="Disordered" evidence="3">
    <location>
        <begin position="1"/>
        <end position="45"/>
    </location>
</feature>
<sequence>MIAGAAAGRTGPGVRVDRGGGDVADREPVGEPGEREPDAARTGAENDQELRLALAMRGGASLAVWIGGAVAEIDLLRCATSRSDRPAVDRAAADRAGRVEPPRAERTDDDAEHPWAALAGLAGYDSVSVDVLAGASAGGLNATLLAASIVYGMPFEDMRELWVRLADLEAMSRAVPKFWHRRPDSLLEGDDYFRAELARLITELTPHPRDARNLGSRLDLLLTATLLDPVLERHFDGRSGPLVEQRRTAMFRFRHRGRSGQPLSDFGTGPDFPATALRMAQAARATSSFPFAFEPAQVHASIGGAPAGQPDMLGVFSETTTDPRPYRVIDGGVLDNIPVTAAVEAMAAVPTERPSSRWLLYLNPEPETVGEGRPLSRQLALPVASTAMSARMSQESLLADIHALDEHNAAVQRTELRRRSVFAPLLAAAPAVREAELLAQAARVEAEYAVVRAELDAQAVVRLLVEPAGSEDGRLLPPVVGEPLEGWSPQVRTVLGRRLGAGLAGLAAAEPGRVFDDVRGLHSGVQECLDWARDIGRWAEAEQLPVIGRCKSELYRLRTFAQVLEGHADRYWVDGARHEPIVELGEMSDWVLRVADRRDRLQHRLPSPVRPLLGAVLDEVDRGERFQRALEEFAAELSSIAESSGADAVPEDEHGLDAVAEARVVLHRIADRLAAAAPPRGDGERSGARSPGHAPERTASPEQVGYALLERTERRAAVLRALVVLTAPLDVGRSPGDRINLLRVVSDARSPLPFDALRTGGELHVEDKVRGGDLGNFGAFLSARWRANDWMWGRLDSASALVGLLLVPARLLRHSGGLGPEGIADRLREIVTTPTRAELGDAAGSERWRAFLAELWERHADQVRAELAAMFADPVDEHPLTRTKELVVERLHWTIAAQEVPFVATVAPGADPGEPALPDIPEPEPLADEVRRYSVGRERVADLGEPRLASMATRAGLVAYRAVRPGTAGVLRLLGRVATTVVKPVLLLAVLAVAAPRRVALAALLGATAVVLSGVAPAGSDALFPREVSLSCPAVPPADPDGTTYCMGWYPGASAGDRIAVLPPDSSAVAALRPFTFDPFQMNAGVLLALIVVAASALWLGFRSLSRGRGAARWLPAALTAVVVTAAVVWIADTGLTLGPQGLVLTAVAVNFLLSLGLRPWGRAVAALLSAAVFTTALWLVDPPVGEVGWLVPTAIAAAYAHMVLLSTVDLLRPRPRPEHGAERSGTAGGAGSARSEVVRGEPAAGPRTL</sequence>
<dbReference type="Pfam" id="PF01734">
    <property type="entry name" value="Patatin"/>
    <property type="match status" value="1"/>
</dbReference>
<feature type="short sequence motif" description="GXSXG" evidence="2">
    <location>
        <begin position="134"/>
        <end position="138"/>
    </location>
</feature>
<feature type="transmembrane region" description="Helical" evidence="4">
    <location>
        <begin position="1114"/>
        <end position="1132"/>
    </location>
</feature>
<proteinExistence type="predicted"/>
<comment type="caution">
    <text evidence="2">Lacks conserved residue(s) required for the propagation of feature annotation.</text>
</comment>
<feature type="transmembrane region" description="Helical" evidence="4">
    <location>
        <begin position="1165"/>
        <end position="1182"/>
    </location>
</feature>
<feature type="short sequence motif" description="DGA/G" evidence="2">
    <location>
        <begin position="330"/>
        <end position="332"/>
    </location>
</feature>
<keyword evidence="4" id="KW-0472">Membrane</keyword>
<evidence type="ECO:0000313" key="6">
    <source>
        <dbReference type="EMBL" id="GAA3365956.1"/>
    </source>
</evidence>